<feature type="domain" description="DUF306" evidence="2">
    <location>
        <begin position="102"/>
        <end position="185"/>
    </location>
</feature>
<dbReference type="AlphaFoldDB" id="A0A2S4A203"/>
<organism evidence="3 4">
    <name type="scientific">Arthrobacter glacialis</name>
    <dbReference type="NCBI Taxonomy" id="1664"/>
    <lineage>
        <taxon>Bacteria</taxon>
        <taxon>Bacillati</taxon>
        <taxon>Actinomycetota</taxon>
        <taxon>Actinomycetes</taxon>
        <taxon>Micrococcales</taxon>
        <taxon>Micrococcaceae</taxon>
        <taxon>Arthrobacter</taxon>
    </lineage>
</organism>
<keyword evidence="4" id="KW-1185">Reference proteome</keyword>
<feature type="compositionally biased region" description="Low complexity" evidence="1">
    <location>
        <begin position="40"/>
        <end position="53"/>
    </location>
</feature>
<dbReference type="Gene3D" id="2.40.128.270">
    <property type="match status" value="1"/>
</dbReference>
<dbReference type="Pfam" id="PF03724">
    <property type="entry name" value="META"/>
    <property type="match status" value="1"/>
</dbReference>
<dbReference type="EMBL" id="PPXC01000001">
    <property type="protein sequence ID" value="POH75147.1"/>
    <property type="molecule type" value="Genomic_DNA"/>
</dbReference>
<dbReference type="InterPro" id="IPR053147">
    <property type="entry name" value="Hsp_HslJ-like"/>
</dbReference>
<reference evidence="3 4" key="1">
    <citation type="submission" date="2018-01" db="EMBL/GenBank/DDBJ databases">
        <title>Arthrobacter sp. nov., from glaciers in China.</title>
        <authorList>
            <person name="Liu Q."/>
            <person name="Xin Y.-H."/>
        </authorList>
    </citation>
    <scope>NUCLEOTIDE SEQUENCE [LARGE SCALE GENOMIC DNA]</scope>
    <source>
        <strain evidence="3 4">HLT2-12-2</strain>
    </source>
</reference>
<evidence type="ECO:0000256" key="1">
    <source>
        <dbReference type="SAM" id="MobiDB-lite"/>
    </source>
</evidence>
<proteinExistence type="predicted"/>
<evidence type="ECO:0000313" key="4">
    <source>
        <dbReference type="Proteomes" id="UP000237061"/>
    </source>
</evidence>
<dbReference type="PANTHER" id="PTHR35535:SF2">
    <property type="entry name" value="DUF306 DOMAIN-CONTAINING PROTEIN"/>
    <property type="match status" value="1"/>
</dbReference>
<sequence length="191" mass="19720">MATLNAVINLWGPAVKRHLFLLGAALLLLSACGTTPDAGGAAGAAGTTSDATDVSTQTPTQCAPVAGGIPHSVKDFDCLNLSSVSGSDSTGELAWLGNEPFTVMTMPRDGGVSFSSKTPCNTLMGQVEVSDTQFVVGSNLAMTMMACQSPQSDYEKWVVKFFSTPLDYTLNADSLILSNTVGTVTFKPAGS</sequence>
<evidence type="ECO:0000259" key="2">
    <source>
        <dbReference type="Pfam" id="PF03724"/>
    </source>
</evidence>
<protein>
    <recommendedName>
        <fullName evidence="2">DUF306 domain-containing protein</fullName>
    </recommendedName>
</protein>
<gene>
    <name evidence="3" type="ORF">CVS27_00605</name>
</gene>
<comment type="caution">
    <text evidence="3">The sequence shown here is derived from an EMBL/GenBank/DDBJ whole genome shotgun (WGS) entry which is preliminary data.</text>
</comment>
<name>A0A2S4A203_ARTGL</name>
<evidence type="ECO:0000313" key="3">
    <source>
        <dbReference type="EMBL" id="POH75147.1"/>
    </source>
</evidence>
<dbReference type="InterPro" id="IPR038670">
    <property type="entry name" value="HslJ-like_sf"/>
</dbReference>
<dbReference type="InterPro" id="IPR005184">
    <property type="entry name" value="DUF306_Meta_HslJ"/>
</dbReference>
<feature type="region of interest" description="Disordered" evidence="1">
    <location>
        <begin position="40"/>
        <end position="59"/>
    </location>
</feature>
<accession>A0A2S4A203</accession>
<dbReference type="PANTHER" id="PTHR35535">
    <property type="entry name" value="HEAT SHOCK PROTEIN HSLJ"/>
    <property type="match status" value="1"/>
</dbReference>
<dbReference type="Proteomes" id="UP000237061">
    <property type="component" value="Unassembled WGS sequence"/>
</dbReference>